<reference evidence="2 3" key="1">
    <citation type="submission" date="2019-02" db="EMBL/GenBank/DDBJ databases">
        <title>Genome sequencing of the rare red list fungi Hericium alpestre (H. flagellum).</title>
        <authorList>
            <person name="Buettner E."/>
            <person name="Kellner H."/>
        </authorList>
    </citation>
    <scope>NUCLEOTIDE SEQUENCE [LARGE SCALE GENOMIC DNA]</scope>
    <source>
        <strain evidence="2 3">DSM 108284</strain>
    </source>
</reference>
<dbReference type="InterPro" id="IPR002110">
    <property type="entry name" value="Ankyrin_rpt"/>
</dbReference>
<dbReference type="AlphaFoldDB" id="A0A4Z0AB14"/>
<dbReference type="Pfam" id="PF12796">
    <property type="entry name" value="Ank_2"/>
    <property type="match status" value="1"/>
</dbReference>
<name>A0A4Z0AB14_9AGAM</name>
<dbReference type="SUPFAM" id="SSF48403">
    <property type="entry name" value="Ankyrin repeat"/>
    <property type="match status" value="1"/>
</dbReference>
<dbReference type="PROSITE" id="PS50088">
    <property type="entry name" value="ANK_REPEAT"/>
    <property type="match status" value="1"/>
</dbReference>
<evidence type="ECO:0000256" key="1">
    <source>
        <dbReference type="PROSITE-ProRule" id="PRU00023"/>
    </source>
</evidence>
<evidence type="ECO:0000313" key="3">
    <source>
        <dbReference type="Proteomes" id="UP000298061"/>
    </source>
</evidence>
<dbReference type="OrthoDB" id="539213at2759"/>
<dbReference type="EMBL" id="SFCI01000023">
    <property type="protein sequence ID" value="TFY83523.1"/>
    <property type="molecule type" value="Genomic_DNA"/>
</dbReference>
<dbReference type="Proteomes" id="UP000298061">
    <property type="component" value="Unassembled WGS sequence"/>
</dbReference>
<gene>
    <name evidence="2" type="ORF">EWM64_g479</name>
</gene>
<dbReference type="Gene3D" id="1.25.40.20">
    <property type="entry name" value="Ankyrin repeat-containing domain"/>
    <property type="match status" value="1"/>
</dbReference>
<dbReference type="InterPro" id="IPR036770">
    <property type="entry name" value="Ankyrin_rpt-contain_sf"/>
</dbReference>
<keyword evidence="3" id="KW-1185">Reference proteome</keyword>
<sequence length="149" mass="16970">MKPPSGIWRDRHEPLPFLRYLYDHPRIPAPDPNSHDGYPLSHAVRAGFAPLVRFLLDHGASPRCKDDMAVMLAIQRRDLEMVKLLIEPSTAVTGEDTGRKGKRRRVADRVEVSPRMLRVAVRHKANDIVDYLTNEKGCVPDLQTLRLLC</sequence>
<organism evidence="2 3">
    <name type="scientific">Hericium alpestre</name>
    <dbReference type="NCBI Taxonomy" id="135208"/>
    <lineage>
        <taxon>Eukaryota</taxon>
        <taxon>Fungi</taxon>
        <taxon>Dikarya</taxon>
        <taxon>Basidiomycota</taxon>
        <taxon>Agaricomycotina</taxon>
        <taxon>Agaricomycetes</taxon>
        <taxon>Russulales</taxon>
        <taxon>Hericiaceae</taxon>
        <taxon>Hericium</taxon>
    </lineage>
</organism>
<feature type="repeat" description="ANK" evidence="1">
    <location>
        <begin position="35"/>
        <end position="67"/>
    </location>
</feature>
<proteinExistence type="predicted"/>
<accession>A0A4Z0AB14</accession>
<keyword evidence="1" id="KW-0040">ANK repeat</keyword>
<protein>
    <submittedName>
        <fullName evidence="2">Uncharacterized protein</fullName>
    </submittedName>
</protein>
<evidence type="ECO:0000313" key="2">
    <source>
        <dbReference type="EMBL" id="TFY83523.1"/>
    </source>
</evidence>
<dbReference type="STRING" id="135208.A0A4Z0AB14"/>
<comment type="caution">
    <text evidence="2">The sequence shown here is derived from an EMBL/GenBank/DDBJ whole genome shotgun (WGS) entry which is preliminary data.</text>
</comment>